<feature type="compositionally biased region" description="Basic and acidic residues" evidence="1">
    <location>
        <begin position="294"/>
        <end position="303"/>
    </location>
</feature>
<comment type="caution">
    <text evidence="3">The sequence shown here is derived from an EMBL/GenBank/DDBJ whole genome shotgun (WGS) entry which is preliminary data.</text>
</comment>
<reference evidence="3" key="1">
    <citation type="submission" date="2022-04" db="EMBL/GenBank/DDBJ databases">
        <title>Carnegiea gigantea Genome sequencing and assembly v2.</title>
        <authorList>
            <person name="Copetti D."/>
            <person name="Sanderson M.J."/>
            <person name="Burquez A."/>
            <person name="Wojciechowski M.F."/>
        </authorList>
    </citation>
    <scope>NUCLEOTIDE SEQUENCE</scope>
    <source>
        <strain evidence="3">SGP5-SGP5p</strain>
        <tissue evidence="3">Aerial part</tissue>
    </source>
</reference>
<dbReference type="AlphaFoldDB" id="A0A9Q1Q5B1"/>
<feature type="region of interest" description="Disordered" evidence="1">
    <location>
        <begin position="717"/>
        <end position="764"/>
    </location>
</feature>
<evidence type="ECO:0000313" key="4">
    <source>
        <dbReference type="Proteomes" id="UP001153076"/>
    </source>
</evidence>
<feature type="region of interest" description="Disordered" evidence="1">
    <location>
        <begin position="258"/>
        <end position="335"/>
    </location>
</feature>
<evidence type="ECO:0000256" key="1">
    <source>
        <dbReference type="SAM" id="MobiDB-lite"/>
    </source>
</evidence>
<feature type="transmembrane region" description="Helical" evidence="2">
    <location>
        <begin position="774"/>
        <end position="794"/>
    </location>
</feature>
<protein>
    <submittedName>
        <fullName evidence="3">Uncharacterized protein</fullName>
    </submittedName>
</protein>
<accession>A0A9Q1Q5B1</accession>
<proteinExistence type="predicted"/>
<evidence type="ECO:0000256" key="2">
    <source>
        <dbReference type="SAM" id="Phobius"/>
    </source>
</evidence>
<gene>
    <name evidence="3" type="ORF">Cgig2_026559</name>
</gene>
<keyword evidence="4" id="KW-1185">Reference proteome</keyword>
<feature type="compositionally biased region" description="Basic and acidic residues" evidence="1">
    <location>
        <begin position="717"/>
        <end position="728"/>
    </location>
</feature>
<evidence type="ECO:0000313" key="3">
    <source>
        <dbReference type="EMBL" id="KAJ8429329.1"/>
    </source>
</evidence>
<keyword evidence="2" id="KW-0472">Membrane</keyword>
<keyword evidence="2" id="KW-0812">Transmembrane</keyword>
<sequence>MGEVVTCHFSWNRHGIAFLPSLLPEDFQILCPSFELAMAEQATEYYELSELPQVVFYAMLLNEAERLGVLQGQALQSLELALTELHWSDILRHATERGSRAGRGSRVDDREYEIIVGKPEVHTHVPSKHCLLYIMSSSCSSSGDVPEGLVGPQVEGRHPQFSNLPAFIDGRVVAGIPEKNRYREPKKIPYDVPLFEPGTPSWSSCKYFSTPSILNPEVEVTYPWEITITNYMPDFQVRRMAKTKSIPRIRSPDELLAESTQGNPYSAPPQSNPEAEVASTSSSASSGTSSSDSSSRHPPEAHPQRGCLQALPPPKHHWDRANPQDGPGSHFPHPKVVTKLKRSSLAKQYLFPTEYSFVISEAEATVNKPIAKCIAVYRVTLNYGPHFPLHPVIREILNMHELAPAQVVPTSWHNIYSFIATCELCGLTCSARTFDLIHTIQRAPKETGDLGWLGGRPLTGMRESPCGTLFGEPTADEWRTARYFQFYIRENDKPRPVPKFMAQAIESVKGPRRGGASLVIGSNQARVRLTVFETEDATLEQVAANVECKREEERQRLVTQQAKKEPSLIPRGKRPAVSLPVRKKQKIEEQPGEAMASAPSQVGEARAERLTPHRLGRRSSGEYTPARQEHLAPLKTIGAATPAASGASPLAPRPSANFIKVDPTVRLSLVQGIVKSWDLATRGASDPPKVVLTFASEFQDDCYFEAYLHFVDERERATAEGRDPEEVKFIPPSSEGEVARDEATNPLEPEAGASEEEEHEDGGELDVWSPPLVFSPPLLCFVCVCFVFCFCFGCKELYSFYY</sequence>
<dbReference type="EMBL" id="JAKOGI010000906">
    <property type="protein sequence ID" value="KAJ8429329.1"/>
    <property type="molecule type" value="Genomic_DNA"/>
</dbReference>
<keyword evidence="2" id="KW-1133">Transmembrane helix</keyword>
<feature type="compositionally biased region" description="Acidic residues" evidence="1">
    <location>
        <begin position="753"/>
        <end position="764"/>
    </location>
</feature>
<dbReference type="OrthoDB" id="1752359at2759"/>
<name>A0A9Q1Q5B1_9CARY</name>
<dbReference type="Proteomes" id="UP001153076">
    <property type="component" value="Unassembled WGS sequence"/>
</dbReference>
<feature type="region of interest" description="Disordered" evidence="1">
    <location>
        <begin position="558"/>
        <end position="627"/>
    </location>
</feature>
<organism evidence="3 4">
    <name type="scientific">Carnegiea gigantea</name>
    <dbReference type="NCBI Taxonomy" id="171969"/>
    <lineage>
        <taxon>Eukaryota</taxon>
        <taxon>Viridiplantae</taxon>
        <taxon>Streptophyta</taxon>
        <taxon>Embryophyta</taxon>
        <taxon>Tracheophyta</taxon>
        <taxon>Spermatophyta</taxon>
        <taxon>Magnoliopsida</taxon>
        <taxon>eudicotyledons</taxon>
        <taxon>Gunneridae</taxon>
        <taxon>Pentapetalae</taxon>
        <taxon>Caryophyllales</taxon>
        <taxon>Cactineae</taxon>
        <taxon>Cactaceae</taxon>
        <taxon>Cactoideae</taxon>
        <taxon>Echinocereeae</taxon>
        <taxon>Carnegiea</taxon>
    </lineage>
</organism>
<feature type="compositionally biased region" description="Low complexity" evidence="1">
    <location>
        <begin position="278"/>
        <end position="293"/>
    </location>
</feature>